<organism evidence="1 2">
    <name type="scientific">Sediminihabitans luteus</name>
    <dbReference type="NCBI Taxonomy" id="1138585"/>
    <lineage>
        <taxon>Bacteria</taxon>
        <taxon>Bacillati</taxon>
        <taxon>Actinomycetota</taxon>
        <taxon>Actinomycetes</taxon>
        <taxon>Micrococcales</taxon>
        <taxon>Cellulomonadaceae</taxon>
        <taxon>Sediminihabitans</taxon>
    </lineage>
</organism>
<dbReference type="Proteomes" id="UP000231693">
    <property type="component" value="Unassembled WGS sequence"/>
</dbReference>
<protein>
    <submittedName>
        <fullName evidence="1">Uncharacterized protein</fullName>
    </submittedName>
</protein>
<comment type="caution">
    <text evidence="1">The sequence shown here is derived from an EMBL/GenBank/DDBJ whole genome shotgun (WGS) entry which is preliminary data.</text>
</comment>
<accession>A0A2M9D161</accession>
<proteinExistence type="predicted"/>
<evidence type="ECO:0000313" key="1">
    <source>
        <dbReference type="EMBL" id="PJJ77946.1"/>
    </source>
</evidence>
<name>A0A2M9D161_9CELL</name>
<dbReference type="OrthoDB" id="3624629at2"/>
<dbReference type="RefSeq" id="WP_100422235.1">
    <property type="nucleotide sequence ID" value="NZ_BOOX01000010.1"/>
</dbReference>
<dbReference type="AlphaFoldDB" id="A0A2M9D161"/>
<gene>
    <name evidence="1" type="ORF">CLV28_1173</name>
</gene>
<evidence type="ECO:0000313" key="2">
    <source>
        <dbReference type="Proteomes" id="UP000231693"/>
    </source>
</evidence>
<dbReference type="EMBL" id="PGFE01000001">
    <property type="protein sequence ID" value="PJJ77946.1"/>
    <property type="molecule type" value="Genomic_DNA"/>
</dbReference>
<keyword evidence="2" id="KW-1185">Reference proteome</keyword>
<reference evidence="1 2" key="1">
    <citation type="submission" date="2017-11" db="EMBL/GenBank/DDBJ databases">
        <title>Genomic Encyclopedia of Archaeal and Bacterial Type Strains, Phase II (KMG-II): From Individual Species to Whole Genera.</title>
        <authorList>
            <person name="Goeker M."/>
        </authorList>
    </citation>
    <scope>NUCLEOTIDE SEQUENCE [LARGE SCALE GENOMIC DNA]</scope>
    <source>
        <strain evidence="1 2">DSM 25478</strain>
    </source>
</reference>
<sequence length="160" mass="17068">MTPAEYLESAATRLTDAGCEVTHEAVGPVDALVGYQRTFALPAMSRIHVVTAMAHLDPTPENIAAWTRDVSQFSRGRTGALRGAQSGIGAFAVVVADQVTPEAVAAAQVKPKVEFAVRTQRVLVDLSTGEIHTFRGRLLFGFALNGTLRRAFDAHVLVPA</sequence>